<organism evidence="2 3">
    <name type="scientific">Trypanosoma congolense (strain IL3000)</name>
    <dbReference type="NCBI Taxonomy" id="1068625"/>
    <lineage>
        <taxon>Eukaryota</taxon>
        <taxon>Discoba</taxon>
        <taxon>Euglenozoa</taxon>
        <taxon>Kinetoplastea</taxon>
        <taxon>Metakinetoplastina</taxon>
        <taxon>Trypanosomatida</taxon>
        <taxon>Trypanosomatidae</taxon>
        <taxon>Trypanosoma</taxon>
        <taxon>Nannomonas</taxon>
    </lineage>
</organism>
<proteinExistence type="predicted"/>
<keyword evidence="3" id="KW-1185">Reference proteome</keyword>
<evidence type="ECO:0000313" key="3">
    <source>
        <dbReference type="Proteomes" id="UP000000702"/>
    </source>
</evidence>
<dbReference type="AlphaFoldDB" id="F9WHN8"/>
<feature type="region of interest" description="Disordered" evidence="1">
    <location>
        <begin position="34"/>
        <end position="53"/>
    </location>
</feature>
<protein>
    <submittedName>
        <fullName evidence="2">Uncharacterized protein</fullName>
    </submittedName>
</protein>
<reference evidence="2 3" key="2">
    <citation type="journal article" date="2012" name="Proc. Natl. Acad. Sci. U.S.A.">
        <title>Antigenic diversity is generated by distinct evolutionary mechanisms in African trypanosome species.</title>
        <authorList>
            <person name="Jackson A.P."/>
            <person name="Berry A."/>
            <person name="Aslett M."/>
            <person name="Allison H.C."/>
            <person name="Burton P."/>
            <person name="Vavrova-Anderson J."/>
            <person name="Brown R."/>
            <person name="Browne H."/>
            <person name="Corton N."/>
            <person name="Hauser H."/>
            <person name="Gamble J."/>
            <person name="Gilderthorp R."/>
            <person name="Marcello L."/>
            <person name="McQuillan J."/>
            <person name="Otto T.D."/>
            <person name="Quail M.A."/>
            <person name="Sanders M.J."/>
            <person name="van Tonder A."/>
            <person name="Ginger M.L."/>
            <person name="Field M.C."/>
            <person name="Barry J.D."/>
            <person name="Hertz-Fowler C."/>
            <person name="Berriman M."/>
        </authorList>
    </citation>
    <scope>NUCLEOTIDE SEQUENCE [LARGE SCALE GENOMIC DNA]</scope>
    <source>
        <strain evidence="2 3">IL3000</strain>
    </source>
</reference>
<comment type="caution">
    <text evidence="2">The sequence shown here is derived from an EMBL/GenBank/DDBJ whole genome shotgun (WGS) entry which is preliminary data.</text>
</comment>
<evidence type="ECO:0000313" key="2">
    <source>
        <dbReference type="EMBL" id="CCD16832.1"/>
    </source>
</evidence>
<accession>F9WHN8</accession>
<sequence length="134" mass="15081">MKKHGLETPKEREGEIFFSAQLASFLKELFKPESPWSPPLDSSELKQTRAVRRHRSPTVCDTLLLPPSAATKLIGVSDARNLRKRPRAVDSLSKEVFFESSLDEGRTGLLWSSAIYRGFKNHRGSRQCRAARAG</sequence>
<evidence type="ECO:0000256" key="1">
    <source>
        <dbReference type="SAM" id="MobiDB-lite"/>
    </source>
</evidence>
<reference evidence="3" key="1">
    <citation type="submission" date="2011-07" db="EMBL/GenBank/DDBJ databases">
        <title>Divergent evolution of antigenic variation in African trypanosomes.</title>
        <authorList>
            <person name="Jackson A.P."/>
            <person name="Berry A."/>
            <person name="Allison H.C."/>
            <person name="Burton P."/>
            <person name="Anderson J."/>
            <person name="Aslett M."/>
            <person name="Brown R."/>
            <person name="Corton N."/>
            <person name="Harris D."/>
            <person name="Hauser H."/>
            <person name="Gamble J."/>
            <person name="Gilderthorp R."/>
            <person name="McQuillan J."/>
            <person name="Quail M.A."/>
            <person name="Sanders M."/>
            <person name="Van Tonder A."/>
            <person name="Ginger M.L."/>
            <person name="Donelson J.E."/>
            <person name="Field M.C."/>
            <person name="Barry J.D."/>
            <person name="Berriman M."/>
            <person name="Hertz-Fowler C."/>
        </authorList>
    </citation>
    <scope>NUCLEOTIDE SEQUENCE [LARGE SCALE GENOMIC DNA]</scope>
    <source>
        <strain evidence="3">IL3000</strain>
    </source>
</reference>
<dbReference type="EMBL" id="CAEQ01002465">
    <property type="protein sequence ID" value="CCD16832.1"/>
    <property type="molecule type" value="Genomic_DNA"/>
</dbReference>
<gene>
    <name evidence="2" type="ORF">TCIL3000_0_17220</name>
</gene>
<dbReference type="OMA" id="FKPESPW"/>
<name>F9WHN8_TRYCI</name>
<dbReference type="Proteomes" id="UP000000702">
    <property type="component" value="Unassembled WGS sequence"/>
</dbReference>